<evidence type="ECO:0000313" key="3">
    <source>
        <dbReference type="EMBL" id="GIG43258.1"/>
    </source>
</evidence>
<dbReference type="EMBL" id="BONQ01000021">
    <property type="protein sequence ID" value="GIG43258.1"/>
    <property type="molecule type" value="Genomic_DNA"/>
</dbReference>
<dbReference type="RefSeq" id="WP_203845121.1">
    <property type="nucleotide sequence ID" value="NZ_BAAAVW010000004.1"/>
</dbReference>
<reference evidence="3" key="1">
    <citation type="submission" date="2021-01" db="EMBL/GenBank/DDBJ databases">
        <title>Whole genome shotgun sequence of Dactylosporangium siamense NBRC 106093.</title>
        <authorList>
            <person name="Komaki H."/>
            <person name="Tamura T."/>
        </authorList>
    </citation>
    <scope>NUCLEOTIDE SEQUENCE</scope>
    <source>
        <strain evidence="3">NBRC 106093</strain>
    </source>
</reference>
<feature type="domain" description="Gcp-like" evidence="2">
    <location>
        <begin position="44"/>
        <end position="178"/>
    </location>
</feature>
<dbReference type="GO" id="GO:0002949">
    <property type="term" value="P:tRNA threonylcarbamoyladenosine modification"/>
    <property type="evidence" value="ECO:0007669"/>
    <property type="project" value="InterPro"/>
</dbReference>
<comment type="caution">
    <text evidence="3">The sequence shown here is derived from an EMBL/GenBank/DDBJ whole genome shotgun (WGS) entry which is preliminary data.</text>
</comment>
<dbReference type="NCBIfam" id="TIGR03725">
    <property type="entry name" value="T6A_YeaZ"/>
    <property type="match status" value="1"/>
</dbReference>
<proteinExistence type="predicted"/>
<dbReference type="CDD" id="cd24032">
    <property type="entry name" value="ASKHA_NBD_TsaB"/>
    <property type="match status" value="1"/>
</dbReference>
<protein>
    <recommendedName>
        <fullName evidence="2">Gcp-like domain-containing protein</fullName>
    </recommendedName>
</protein>
<dbReference type="InterPro" id="IPR043129">
    <property type="entry name" value="ATPase_NBD"/>
</dbReference>
<dbReference type="Pfam" id="PF00814">
    <property type="entry name" value="TsaD"/>
    <property type="match status" value="1"/>
</dbReference>
<dbReference type="SUPFAM" id="SSF53067">
    <property type="entry name" value="Actin-like ATPase domain"/>
    <property type="match status" value="2"/>
</dbReference>
<dbReference type="PANTHER" id="PTHR11735:SF11">
    <property type="entry name" value="TRNA THREONYLCARBAMOYLADENOSINE BIOSYNTHESIS PROTEIN TSAB"/>
    <property type="match status" value="1"/>
</dbReference>
<dbReference type="Gene3D" id="3.30.420.40">
    <property type="match status" value="2"/>
</dbReference>
<evidence type="ECO:0000256" key="1">
    <source>
        <dbReference type="SAM" id="MobiDB-lite"/>
    </source>
</evidence>
<name>A0A919UA47_9ACTN</name>
<dbReference type="Proteomes" id="UP000660611">
    <property type="component" value="Unassembled WGS sequence"/>
</dbReference>
<feature type="compositionally biased region" description="Basic and acidic residues" evidence="1">
    <location>
        <begin position="209"/>
        <end position="224"/>
    </location>
</feature>
<evidence type="ECO:0000259" key="2">
    <source>
        <dbReference type="Pfam" id="PF00814"/>
    </source>
</evidence>
<gene>
    <name evidence="3" type="ORF">Dsi01nite_012990</name>
</gene>
<dbReference type="GO" id="GO:0005829">
    <property type="term" value="C:cytosol"/>
    <property type="evidence" value="ECO:0007669"/>
    <property type="project" value="TreeGrafter"/>
</dbReference>
<dbReference type="InterPro" id="IPR022496">
    <property type="entry name" value="T6A_TsaB"/>
</dbReference>
<dbReference type="InterPro" id="IPR000905">
    <property type="entry name" value="Gcp-like_dom"/>
</dbReference>
<dbReference type="AlphaFoldDB" id="A0A919UA47"/>
<sequence>MLVMVVDSSTPAVTAALVRVEDPELPGAGDPQVTVLAERVTVDGRAHGELLAPQIQAVLAEGGAAPGDLAAVVAGTGPGPFTGLRAGMVTAAALGHALDIPVYGVCSLDGIGHGQPGRLLVATDARRKEVYWAVYSGGVRVDGPAVDKPAAVSVEVDAAAGDGADRYAEVFGLPLLPPRYPSARALAALAADRVRAKAPGETLTPRYLRRPDAVAPGERKPALP</sequence>
<evidence type="ECO:0000313" key="4">
    <source>
        <dbReference type="Proteomes" id="UP000660611"/>
    </source>
</evidence>
<keyword evidence="4" id="KW-1185">Reference proteome</keyword>
<feature type="region of interest" description="Disordered" evidence="1">
    <location>
        <begin position="200"/>
        <end position="224"/>
    </location>
</feature>
<organism evidence="3 4">
    <name type="scientific">Dactylosporangium siamense</name>
    <dbReference type="NCBI Taxonomy" id="685454"/>
    <lineage>
        <taxon>Bacteria</taxon>
        <taxon>Bacillati</taxon>
        <taxon>Actinomycetota</taxon>
        <taxon>Actinomycetes</taxon>
        <taxon>Micromonosporales</taxon>
        <taxon>Micromonosporaceae</taxon>
        <taxon>Dactylosporangium</taxon>
    </lineage>
</organism>
<accession>A0A919UA47</accession>
<dbReference type="PANTHER" id="PTHR11735">
    <property type="entry name" value="TRNA N6-ADENOSINE THREONYLCARBAMOYLTRANSFERASE"/>
    <property type="match status" value="1"/>
</dbReference>